<proteinExistence type="predicted"/>
<dbReference type="RefSeq" id="WP_078415570.1">
    <property type="nucleotide sequence ID" value="NZ_MCRK01000036.1"/>
</dbReference>
<evidence type="ECO:0000313" key="1">
    <source>
        <dbReference type="EMBL" id="OPA77349.1"/>
    </source>
</evidence>
<name>A0AAX0LAC8_9BACT</name>
<dbReference type="Proteomes" id="UP000189728">
    <property type="component" value="Unassembled WGS sequence"/>
</dbReference>
<sequence length="197" mass="23152">MNRLEIITQALECNQVQAMIYDEEMKDIPDDRLLNFFRFRLNYVDQFKSKELITKEALSAFRLELFKKQVRATGKAFSKIETMISFIKSNFKGKEFCYGAKPFYDFVRLGLDDDLDIVNKFSQNEYGKFPKLDGEDTIEVYNFLFENQARIGDVKYIKPYEIKESKQVEVKEQKPRVATHSVFAMISNLSKKMRVGV</sequence>
<accession>A0AAX0LAC8</accession>
<organism evidence="1 2">
    <name type="scientific">Campylobacter pinnipediorum subsp. pinnipediorum</name>
    <dbReference type="NCBI Taxonomy" id="1660067"/>
    <lineage>
        <taxon>Bacteria</taxon>
        <taxon>Pseudomonadati</taxon>
        <taxon>Campylobacterota</taxon>
        <taxon>Epsilonproteobacteria</taxon>
        <taxon>Campylobacterales</taxon>
        <taxon>Campylobacteraceae</taxon>
        <taxon>Campylobacter</taxon>
    </lineage>
</organism>
<evidence type="ECO:0000313" key="2">
    <source>
        <dbReference type="Proteomes" id="UP000189728"/>
    </source>
</evidence>
<comment type="caution">
    <text evidence="1">The sequence shown here is derived from an EMBL/GenBank/DDBJ whole genome shotgun (WGS) entry which is preliminary data.</text>
</comment>
<protein>
    <submittedName>
        <fullName evidence="1">Uncharacterized protein</fullName>
    </submittedName>
</protein>
<reference evidence="1 2" key="1">
    <citation type="submission" date="2016-08" db="EMBL/GenBank/DDBJ databases">
        <title>Campylobacter species from sea mammals.</title>
        <authorList>
            <person name="Gilbert M.J."/>
            <person name="Byrne B.A."/>
            <person name="Zomer A.L."/>
            <person name="Wagenaar J.A."/>
        </authorList>
    </citation>
    <scope>NUCLEOTIDE SEQUENCE [LARGE SCALE GENOMIC DNA]</scope>
    <source>
        <strain evidence="1 2">1105248</strain>
    </source>
</reference>
<gene>
    <name evidence="1" type="ORF">BFG04_04445</name>
</gene>
<dbReference type="EMBL" id="MCRK01000036">
    <property type="protein sequence ID" value="OPA77349.1"/>
    <property type="molecule type" value="Genomic_DNA"/>
</dbReference>
<dbReference type="AlphaFoldDB" id="A0AAX0LAC8"/>